<keyword evidence="1" id="KW-1133">Transmembrane helix</keyword>
<evidence type="ECO:0000313" key="4">
    <source>
        <dbReference type="Proteomes" id="UP000677265"/>
    </source>
</evidence>
<dbReference type="EMBL" id="JAGYPE010000009">
    <property type="protein sequence ID" value="MBS4187882.1"/>
    <property type="molecule type" value="Genomic_DNA"/>
</dbReference>
<dbReference type="Proteomes" id="UP000677265">
    <property type="component" value="Unassembled WGS sequence"/>
</dbReference>
<keyword evidence="4" id="KW-1185">Reference proteome</keyword>
<dbReference type="RefSeq" id="WP_213120851.1">
    <property type="nucleotide sequence ID" value="NZ_JAGYPE020000007.1"/>
</dbReference>
<keyword evidence="1" id="KW-0472">Membrane</keyword>
<evidence type="ECO:0000313" key="3">
    <source>
        <dbReference type="EMBL" id="MCH6265125.1"/>
    </source>
</evidence>
<keyword evidence="1" id="KW-0812">Transmembrane</keyword>
<organism evidence="2">
    <name type="scientific">Neobacillus citreus</name>
    <dbReference type="NCBI Taxonomy" id="2833578"/>
    <lineage>
        <taxon>Bacteria</taxon>
        <taxon>Bacillati</taxon>
        <taxon>Bacillota</taxon>
        <taxon>Bacilli</taxon>
        <taxon>Bacillales</taxon>
        <taxon>Bacillaceae</taxon>
        <taxon>Neobacillus</taxon>
    </lineage>
</organism>
<dbReference type="AlphaFoldDB" id="A0A942YDE9"/>
<name>A0A942YDE9_9BACI</name>
<gene>
    <name evidence="3" type="ORF">KHB02_006245</name>
    <name evidence="2" type="ORF">KHB02_41625</name>
</gene>
<dbReference type="EMBL" id="JAGYPE020000007">
    <property type="protein sequence ID" value="MCH6265125.1"/>
    <property type="molecule type" value="Genomic_DNA"/>
</dbReference>
<feature type="transmembrane region" description="Helical" evidence="1">
    <location>
        <begin position="24"/>
        <end position="45"/>
    </location>
</feature>
<evidence type="ECO:0008006" key="5">
    <source>
        <dbReference type="Google" id="ProtNLM"/>
    </source>
</evidence>
<comment type="caution">
    <text evidence="2">The sequence shown here is derived from an EMBL/GenBank/DDBJ whole genome shotgun (WGS) entry which is preliminary data.</text>
</comment>
<evidence type="ECO:0000313" key="2">
    <source>
        <dbReference type="EMBL" id="MBS4187882.1"/>
    </source>
</evidence>
<accession>A0A942YDE9</accession>
<reference evidence="2" key="1">
    <citation type="submission" date="2021-05" db="EMBL/GenBank/DDBJ databases">
        <title>Novel Bacillus species.</title>
        <authorList>
            <person name="Liu G."/>
        </authorList>
    </citation>
    <scope>NUCLEOTIDE SEQUENCE</scope>
    <source>
        <strain evidence="2 4">FJAT-50051</strain>
    </source>
</reference>
<protein>
    <recommendedName>
        <fullName evidence="5">Cytochrome c oxidase subunit 2A</fullName>
    </recommendedName>
</protein>
<evidence type="ECO:0000256" key="1">
    <source>
        <dbReference type="SAM" id="Phobius"/>
    </source>
</evidence>
<proteinExistence type="predicted"/>
<sequence>MASAKANRNNKPGKQHEEPLKGTWISVGVVGVVILVTYLTLYGLYMTRV</sequence>